<protein>
    <submittedName>
        <fullName evidence="1">Uncharacterized protein</fullName>
    </submittedName>
</protein>
<name>A0A0P1BRA0_9BASI</name>
<evidence type="ECO:0000313" key="1">
    <source>
        <dbReference type="EMBL" id="CEH18310.1"/>
    </source>
</evidence>
<reference evidence="1 2" key="1">
    <citation type="submission" date="2014-09" db="EMBL/GenBank/DDBJ databases">
        <authorList>
            <person name="Magalhaes I.L.F."/>
            <person name="Oliveira U."/>
            <person name="Santos F.R."/>
            <person name="Vidigal T.H.D.A."/>
            <person name="Brescovit A.D."/>
            <person name="Santos A.J."/>
        </authorList>
    </citation>
    <scope>NUCLEOTIDE SEQUENCE [LARGE SCALE GENOMIC DNA]</scope>
</reference>
<keyword evidence="2" id="KW-1185">Reference proteome</keyword>
<accession>A0A0P1BRA0</accession>
<dbReference type="OrthoDB" id="3358788at2759"/>
<dbReference type="AlphaFoldDB" id="A0A0P1BRA0"/>
<evidence type="ECO:0000313" key="2">
    <source>
        <dbReference type="Proteomes" id="UP000054845"/>
    </source>
</evidence>
<dbReference type="Proteomes" id="UP000054845">
    <property type="component" value="Unassembled WGS sequence"/>
</dbReference>
<organism evidence="1 2">
    <name type="scientific">Ceraceosorus bombacis</name>
    <dbReference type="NCBI Taxonomy" id="401625"/>
    <lineage>
        <taxon>Eukaryota</taxon>
        <taxon>Fungi</taxon>
        <taxon>Dikarya</taxon>
        <taxon>Basidiomycota</taxon>
        <taxon>Ustilaginomycotina</taxon>
        <taxon>Exobasidiomycetes</taxon>
        <taxon>Ceraceosorales</taxon>
        <taxon>Ceraceosoraceae</taxon>
        <taxon>Ceraceosorus</taxon>
    </lineage>
</organism>
<sequence>MNRALGKQATRSVQDATQACLRRTVGPISPIQTRAFSSGSVSKKQCKALYAGLSLAFLSGALASQTPPHFELGGKRLFGTTSSIFADEIKSASSSILRQASPAAARRPQTHLVFLTLDQAERDAWQRWIAYFRNEGFDCLLINTAVEGGEADHSRLGEELTQQLRLASLPVQPIVLVQNQRGAEVAFEQLSSDPRASGLMIVLFDTSAQESSLRTVSDRAKEVKLPSKLRWTLISASEADAIKQAEKWIRDQGFS</sequence>
<proteinExistence type="predicted"/>
<dbReference type="EMBL" id="CCYA01000270">
    <property type="protein sequence ID" value="CEH18310.1"/>
    <property type="molecule type" value="Genomic_DNA"/>
</dbReference>